<gene>
    <name evidence="2" type="ORF">C2845_PM09G19230</name>
</gene>
<sequence length="79" mass="8088">MAPPVPEDDQDAADDVVHACFAEVRHARLSRAERRAQQAAAEAAAAAARAAAAASAPAPGATEGEQLPPRTGDAPFPFR</sequence>
<keyword evidence="3" id="KW-1185">Reference proteome</keyword>
<dbReference type="AlphaFoldDB" id="A0A3L6RZ59"/>
<dbReference type="EMBL" id="PQIB02000006">
    <property type="protein sequence ID" value="RLN12306.1"/>
    <property type="molecule type" value="Genomic_DNA"/>
</dbReference>
<comment type="caution">
    <text evidence="2">The sequence shown here is derived from an EMBL/GenBank/DDBJ whole genome shotgun (WGS) entry which is preliminary data.</text>
</comment>
<evidence type="ECO:0000313" key="3">
    <source>
        <dbReference type="Proteomes" id="UP000275267"/>
    </source>
</evidence>
<accession>A0A3L6RZ59</accession>
<protein>
    <submittedName>
        <fullName evidence="2">Uncharacterized protein</fullName>
    </submittedName>
</protein>
<feature type="compositionally biased region" description="Low complexity" evidence="1">
    <location>
        <begin position="47"/>
        <end position="61"/>
    </location>
</feature>
<proteinExistence type="predicted"/>
<evidence type="ECO:0000256" key="1">
    <source>
        <dbReference type="SAM" id="MobiDB-lite"/>
    </source>
</evidence>
<name>A0A3L6RZ59_PANMI</name>
<feature type="region of interest" description="Disordered" evidence="1">
    <location>
        <begin position="47"/>
        <end position="79"/>
    </location>
</feature>
<dbReference type="Proteomes" id="UP000275267">
    <property type="component" value="Unassembled WGS sequence"/>
</dbReference>
<reference evidence="3" key="1">
    <citation type="journal article" date="2019" name="Nat. Commun.">
        <title>The genome of broomcorn millet.</title>
        <authorList>
            <person name="Zou C."/>
            <person name="Miki D."/>
            <person name="Li D."/>
            <person name="Tang Q."/>
            <person name="Xiao L."/>
            <person name="Rajput S."/>
            <person name="Deng P."/>
            <person name="Jia W."/>
            <person name="Huang R."/>
            <person name="Zhang M."/>
            <person name="Sun Y."/>
            <person name="Hu J."/>
            <person name="Fu X."/>
            <person name="Schnable P.S."/>
            <person name="Li F."/>
            <person name="Zhang H."/>
            <person name="Feng B."/>
            <person name="Zhu X."/>
            <person name="Liu R."/>
            <person name="Schnable J.C."/>
            <person name="Zhu J.-K."/>
            <person name="Zhang H."/>
        </authorList>
    </citation>
    <scope>NUCLEOTIDE SEQUENCE [LARGE SCALE GENOMIC DNA]</scope>
</reference>
<evidence type="ECO:0000313" key="2">
    <source>
        <dbReference type="EMBL" id="RLN12306.1"/>
    </source>
</evidence>
<organism evidence="2 3">
    <name type="scientific">Panicum miliaceum</name>
    <name type="common">Proso millet</name>
    <name type="synonym">Broomcorn millet</name>
    <dbReference type="NCBI Taxonomy" id="4540"/>
    <lineage>
        <taxon>Eukaryota</taxon>
        <taxon>Viridiplantae</taxon>
        <taxon>Streptophyta</taxon>
        <taxon>Embryophyta</taxon>
        <taxon>Tracheophyta</taxon>
        <taxon>Spermatophyta</taxon>
        <taxon>Magnoliopsida</taxon>
        <taxon>Liliopsida</taxon>
        <taxon>Poales</taxon>
        <taxon>Poaceae</taxon>
        <taxon>PACMAD clade</taxon>
        <taxon>Panicoideae</taxon>
        <taxon>Panicodae</taxon>
        <taxon>Paniceae</taxon>
        <taxon>Panicinae</taxon>
        <taxon>Panicum</taxon>
        <taxon>Panicum sect. Panicum</taxon>
    </lineage>
</organism>